<reference evidence="2" key="1">
    <citation type="submission" date="2016-01" db="EMBL/GenBank/DDBJ databases">
        <authorList>
            <person name="Mitreva M."/>
            <person name="Pepin K.H."/>
            <person name="Mihindukulasuriya K.A."/>
            <person name="Fulton R."/>
            <person name="Fronick C."/>
            <person name="O'Laughlin M."/>
            <person name="Miner T."/>
            <person name="Herter B."/>
            <person name="Rosa B.A."/>
            <person name="Cordes M."/>
            <person name="Tomlinson C."/>
            <person name="Wollam A."/>
            <person name="Palsikar V.B."/>
            <person name="Mardis E.R."/>
            <person name="Wilson R.K."/>
        </authorList>
    </citation>
    <scope>NUCLEOTIDE SEQUENCE [LARGE SCALE GENOMIC DNA]</scope>
    <source>
        <strain evidence="2">MJR7716</strain>
    </source>
</reference>
<organism evidence="1 2">
    <name type="scientific">Prevotella corporis</name>
    <dbReference type="NCBI Taxonomy" id="28128"/>
    <lineage>
        <taxon>Bacteria</taxon>
        <taxon>Pseudomonadati</taxon>
        <taxon>Bacteroidota</taxon>
        <taxon>Bacteroidia</taxon>
        <taxon>Bacteroidales</taxon>
        <taxon>Prevotellaceae</taxon>
        <taxon>Prevotella</taxon>
    </lineage>
</organism>
<dbReference type="InterPro" id="IPR010870">
    <property type="entry name" value="Porin_O/P"/>
</dbReference>
<gene>
    <name evidence="1" type="ORF">HMPREF3226_00167</name>
</gene>
<dbReference type="eggNOG" id="COG3637">
    <property type="taxonomic scope" value="Bacteria"/>
</dbReference>
<dbReference type="AlphaFoldDB" id="A0A133QN17"/>
<dbReference type="Proteomes" id="UP000070533">
    <property type="component" value="Unassembled WGS sequence"/>
</dbReference>
<comment type="caution">
    <text evidence="1">The sequence shown here is derived from an EMBL/GenBank/DDBJ whole genome shotgun (WGS) entry which is preliminary data.</text>
</comment>
<evidence type="ECO:0000313" key="2">
    <source>
        <dbReference type="Proteomes" id="UP000070533"/>
    </source>
</evidence>
<dbReference type="STRING" id="28128.HMPREF3226_00167"/>
<dbReference type="SUPFAM" id="SSF56935">
    <property type="entry name" value="Porins"/>
    <property type="match status" value="1"/>
</dbReference>
<dbReference type="PATRIC" id="fig|28128.5.peg.167"/>
<sequence>MEQKIEKALIEKYLSSTELLVSVELFCFILTDIMNFRTIFALLVLSCTTATAQNNKPLNLTVEARGDYQYTSVDGEKNKDQSGFKGNIVDFVLKGDLSPKFSYAYRQRLNGINKDYTFFDATDWLYLKYKPTNNLSLIAGKYIVLVAGWELYPAPIDCYFLSEFCYNFPCYQWGLAGEYVTNSKKDAFVAQVCQSPYQKPYKNRTGNSADMYAYNLQWMGVHGFYESNWSVNLLEYAPNKFINYISLGNRFHFGEKVQLELDFMNRAASHQAFFGKDCSVVGQVSYQPTEKVNVFAKASYEVNKSGTDADVAVQDGTELTRIGAGMEYFPLKDKNVRVHGYYSYAFGKNTNPNGTVRDKESQVNVGVTWRVKVL</sequence>
<name>A0A133QN17_9BACT</name>
<proteinExistence type="predicted"/>
<evidence type="ECO:0000313" key="1">
    <source>
        <dbReference type="EMBL" id="KXA44251.1"/>
    </source>
</evidence>
<dbReference type="Pfam" id="PF07396">
    <property type="entry name" value="Porin_O_P"/>
    <property type="match status" value="1"/>
</dbReference>
<keyword evidence="2" id="KW-1185">Reference proteome</keyword>
<accession>A0A133QN17</accession>
<evidence type="ECO:0008006" key="3">
    <source>
        <dbReference type="Google" id="ProtNLM"/>
    </source>
</evidence>
<protein>
    <recommendedName>
        <fullName evidence="3">Porin</fullName>
    </recommendedName>
</protein>
<dbReference type="EMBL" id="LRQG01000010">
    <property type="protein sequence ID" value="KXA44251.1"/>
    <property type="molecule type" value="Genomic_DNA"/>
</dbReference>